<evidence type="ECO:0000259" key="2">
    <source>
        <dbReference type="Pfam" id="PF02771"/>
    </source>
</evidence>
<dbReference type="Proteomes" id="UP001629432">
    <property type="component" value="Unassembled WGS sequence"/>
</dbReference>
<evidence type="ECO:0000259" key="3">
    <source>
        <dbReference type="Pfam" id="PF08028"/>
    </source>
</evidence>
<dbReference type="SUPFAM" id="SSF56645">
    <property type="entry name" value="Acyl-CoA dehydrogenase NM domain-like"/>
    <property type="match status" value="1"/>
</dbReference>
<dbReference type="PANTHER" id="PTHR43884:SF12">
    <property type="entry name" value="ISOVALERYL-COA DEHYDROGENASE, MITOCHONDRIAL-RELATED"/>
    <property type="match status" value="1"/>
</dbReference>
<gene>
    <name evidence="4" type="ORF">PQQ63_34170</name>
</gene>
<sequence length="392" mass="42624">MAKSNEHYTAERTPIERARQLVPFLSERAQTSEKMRRLAPESFEALRENDLFKVYVPTRFGGLELTPAEAVEVFAEVSRGDGAAGWVTTIMGTNGWMVAQFPEAVQEEIFGGGDPRIVGVLGGGGSRGDATKVEGGYLLSGFWPFCSGCHYANWVVLAGKIHPVEGGEPEQRIFLVRQSDLTIKDDWYTTALAGSGSNSVTCKDVFVPSKHVLDLAKAAGQTGKPALYAINFVNMFAYQLTGAALGFARAAIEHFVEAAPKRGIAYTFYEDKSQAPVAQLRLGEAMIKVEAATALAHRDMNEMLDEAVHGQPSLLKRGKRRAGASYVERLCLEAVETLYLSSGANAITENSPMQRVARDIHANNMHGIAALDTSLELLGRLRLGLQPNTYVI</sequence>
<name>A0ABW9E409_9BURK</name>
<dbReference type="PANTHER" id="PTHR43884">
    <property type="entry name" value="ACYL-COA DEHYDROGENASE"/>
    <property type="match status" value="1"/>
</dbReference>
<dbReference type="InterPro" id="IPR046373">
    <property type="entry name" value="Acyl-CoA_Oxase/DH_mid-dom_sf"/>
</dbReference>
<dbReference type="Pfam" id="PF02771">
    <property type="entry name" value="Acyl-CoA_dh_N"/>
    <property type="match status" value="1"/>
</dbReference>
<dbReference type="InterPro" id="IPR013786">
    <property type="entry name" value="AcylCoA_DH/ox_N"/>
</dbReference>
<reference evidence="4 5" key="1">
    <citation type="journal article" date="2024" name="Chem. Sci.">
        <title>Discovery of megapolipeptins by genome mining of a Burkholderiales bacteria collection.</title>
        <authorList>
            <person name="Paulo B.S."/>
            <person name="Recchia M.J.J."/>
            <person name="Lee S."/>
            <person name="Fergusson C.H."/>
            <person name="Romanowski S.B."/>
            <person name="Hernandez A."/>
            <person name="Krull N."/>
            <person name="Liu D.Y."/>
            <person name="Cavanagh H."/>
            <person name="Bos A."/>
            <person name="Gray C.A."/>
            <person name="Murphy B.T."/>
            <person name="Linington R.G."/>
            <person name="Eustaquio A.S."/>
        </authorList>
    </citation>
    <scope>NUCLEOTIDE SEQUENCE [LARGE SCALE GENOMIC DNA]</scope>
    <source>
        <strain evidence="4 5">RL17-338-BIC-A</strain>
    </source>
</reference>
<keyword evidence="1" id="KW-0560">Oxidoreductase</keyword>
<dbReference type="InterPro" id="IPR036250">
    <property type="entry name" value="AcylCo_DH-like_C"/>
</dbReference>
<feature type="domain" description="Acyl-CoA dehydrogenase/oxidase N-terminal" evidence="2">
    <location>
        <begin position="29"/>
        <end position="104"/>
    </location>
</feature>
<evidence type="ECO:0000256" key="1">
    <source>
        <dbReference type="ARBA" id="ARBA00023002"/>
    </source>
</evidence>
<dbReference type="InterPro" id="IPR037069">
    <property type="entry name" value="AcylCoA_DH/ox_N_sf"/>
</dbReference>
<proteinExistence type="predicted"/>
<dbReference type="InterPro" id="IPR009100">
    <property type="entry name" value="AcylCoA_DH/oxidase_NM_dom_sf"/>
</dbReference>
<dbReference type="Gene3D" id="1.10.540.10">
    <property type="entry name" value="Acyl-CoA dehydrogenase/oxidase, N-terminal domain"/>
    <property type="match status" value="1"/>
</dbReference>
<dbReference type="Gene3D" id="1.20.140.10">
    <property type="entry name" value="Butyryl-CoA Dehydrogenase, subunit A, domain 3"/>
    <property type="match status" value="1"/>
</dbReference>
<dbReference type="RefSeq" id="WP_408242291.1">
    <property type="nucleotide sequence ID" value="NZ_JAQQCF010000047.1"/>
</dbReference>
<accession>A0ABW9E409</accession>
<dbReference type="InterPro" id="IPR013107">
    <property type="entry name" value="Acyl-CoA_DH_C"/>
</dbReference>
<evidence type="ECO:0000313" key="5">
    <source>
        <dbReference type="Proteomes" id="UP001629432"/>
    </source>
</evidence>
<dbReference type="EMBL" id="JAQQCF010000047">
    <property type="protein sequence ID" value="MFM0641737.1"/>
    <property type="molecule type" value="Genomic_DNA"/>
</dbReference>
<dbReference type="SUPFAM" id="SSF47203">
    <property type="entry name" value="Acyl-CoA dehydrogenase C-terminal domain-like"/>
    <property type="match status" value="1"/>
</dbReference>
<evidence type="ECO:0000313" key="4">
    <source>
        <dbReference type="EMBL" id="MFM0641737.1"/>
    </source>
</evidence>
<dbReference type="PIRSF" id="PIRSF016578">
    <property type="entry name" value="HsaA"/>
    <property type="match status" value="1"/>
</dbReference>
<keyword evidence="5" id="KW-1185">Reference proteome</keyword>
<protein>
    <submittedName>
        <fullName evidence="4">Acyl-CoA dehydrogenase family protein</fullName>
    </submittedName>
</protein>
<feature type="domain" description="Acyl-CoA dehydrogenase C-terminal" evidence="3">
    <location>
        <begin position="242"/>
        <end position="367"/>
    </location>
</feature>
<dbReference type="Pfam" id="PF08028">
    <property type="entry name" value="Acyl-CoA_dh_2"/>
    <property type="match status" value="1"/>
</dbReference>
<organism evidence="4 5">
    <name type="scientific">Paraburkholderia metrosideri</name>
    <dbReference type="NCBI Taxonomy" id="580937"/>
    <lineage>
        <taxon>Bacteria</taxon>
        <taxon>Pseudomonadati</taxon>
        <taxon>Pseudomonadota</taxon>
        <taxon>Betaproteobacteria</taxon>
        <taxon>Burkholderiales</taxon>
        <taxon>Burkholderiaceae</taxon>
        <taxon>Paraburkholderia</taxon>
    </lineage>
</organism>
<comment type="caution">
    <text evidence="4">The sequence shown here is derived from an EMBL/GenBank/DDBJ whole genome shotgun (WGS) entry which is preliminary data.</text>
</comment>
<dbReference type="Gene3D" id="2.40.110.10">
    <property type="entry name" value="Butyryl-CoA Dehydrogenase, subunit A, domain 2"/>
    <property type="match status" value="1"/>
</dbReference>